<comment type="caution">
    <text evidence="1">The sequence shown here is derived from an EMBL/GenBank/DDBJ whole genome shotgun (WGS) entry which is preliminary data.</text>
</comment>
<protein>
    <submittedName>
        <fullName evidence="1">Uncharacterized protein</fullName>
    </submittedName>
</protein>
<accession>A0A0F9K6Q2</accession>
<sequence>MNAQPYMDEVIPGTLSIGGGDPEELFKSLEEVEQALGLVFTNEHGGAVIYPNFHILGSLEKRFPRSPLHRWAIKHGLTNHRWSLQANRRSGAFMATSARTAREARAIAKHYLENSNAPRPD</sequence>
<gene>
    <name evidence="1" type="ORF">LCGC14_1367450</name>
</gene>
<dbReference type="AlphaFoldDB" id="A0A0F9K6Q2"/>
<reference evidence="1" key="1">
    <citation type="journal article" date="2015" name="Nature">
        <title>Complex archaea that bridge the gap between prokaryotes and eukaryotes.</title>
        <authorList>
            <person name="Spang A."/>
            <person name="Saw J.H."/>
            <person name="Jorgensen S.L."/>
            <person name="Zaremba-Niedzwiedzka K."/>
            <person name="Martijn J."/>
            <person name="Lind A.E."/>
            <person name="van Eijk R."/>
            <person name="Schleper C."/>
            <person name="Guy L."/>
            <person name="Ettema T.J."/>
        </authorList>
    </citation>
    <scope>NUCLEOTIDE SEQUENCE</scope>
</reference>
<organism evidence="1">
    <name type="scientific">marine sediment metagenome</name>
    <dbReference type="NCBI Taxonomy" id="412755"/>
    <lineage>
        <taxon>unclassified sequences</taxon>
        <taxon>metagenomes</taxon>
        <taxon>ecological metagenomes</taxon>
    </lineage>
</organism>
<evidence type="ECO:0000313" key="1">
    <source>
        <dbReference type="EMBL" id="KKM77693.1"/>
    </source>
</evidence>
<name>A0A0F9K6Q2_9ZZZZ</name>
<dbReference type="EMBL" id="LAZR01008605">
    <property type="protein sequence ID" value="KKM77693.1"/>
    <property type="molecule type" value="Genomic_DNA"/>
</dbReference>
<proteinExistence type="predicted"/>